<comment type="caution">
    <text evidence="1">The sequence shown here is derived from an EMBL/GenBank/DDBJ whole genome shotgun (WGS) entry which is preliminary data.</text>
</comment>
<dbReference type="RefSeq" id="WP_180567987.1">
    <property type="nucleotide sequence ID" value="NZ_JACCKB010000009.1"/>
</dbReference>
<gene>
    <name evidence="1" type="ORF">H0A36_08020</name>
</gene>
<organism evidence="1 2">
    <name type="scientific">Spartinivicinus marinus</name>
    <dbReference type="NCBI Taxonomy" id="2994442"/>
    <lineage>
        <taxon>Bacteria</taxon>
        <taxon>Pseudomonadati</taxon>
        <taxon>Pseudomonadota</taxon>
        <taxon>Gammaproteobacteria</taxon>
        <taxon>Oceanospirillales</taxon>
        <taxon>Zooshikellaceae</taxon>
        <taxon>Spartinivicinus</taxon>
    </lineage>
</organism>
<reference evidence="1 2" key="1">
    <citation type="submission" date="2020-07" db="EMBL/GenBank/DDBJ databases">
        <title>Endozoicomonas sp. nov., isolated from sediment.</title>
        <authorList>
            <person name="Gu T."/>
        </authorList>
    </citation>
    <scope>NUCLEOTIDE SEQUENCE [LARGE SCALE GENOMIC DNA]</scope>
    <source>
        <strain evidence="1 2">SM1973</strain>
    </source>
</reference>
<keyword evidence="2" id="KW-1185">Reference proteome</keyword>
<sequence length="550" mass="64324">MNANSDNITNVISQYAQVLSDNTELVLSWQDIEDCGWRSPAHFLMDLLSYIETLSTDIDEHILEAIDRTAYVGLLELMIQLRNQVPGIRKKWEQFQSTFVDKLNSEQLSKSSILLFLGHLTEFDLPLNQQLVAACQNWHQQQAYHQQEHKAEATPETLMAELETLISDCNISNEYDFYLHFADNLTFVPEDTLIPLLADMLRSTSATINEGCFLFLLHKRPEVRQTLLSLLQHPHCLEQVSSKILRRLIMMRNWLATEEQQQLDTIIRQIRRLGIDCEEYLDQPHFELKDLRVSMVDGSGACSLLALVKEHKKFRLIGMVLKEQFGIIDSWFTPLSFRKDCDEAFKQFRQQVFNFAVDKQCLNYVLPHFLAYNRANQQAVTAEVMMLFEMLNITQWQPAFIDSKTILAEWQQANPALFEFNQIAKVLTKSSNWPNSEMTQFSWFESDNQLHKKIVQWENEQLTKEQQDQLPTFMLESYREKWLHRFVLLAIVSKHKQQKRGPEWYEFAILADCLASNMPFEEIPLFTQVLQASIDAYFDQAHHPHLHSIT</sequence>
<dbReference type="EMBL" id="JACCKB010000009">
    <property type="protein sequence ID" value="NYZ65957.1"/>
    <property type="molecule type" value="Genomic_DNA"/>
</dbReference>
<accession>A0A853I8S6</accession>
<dbReference type="Proteomes" id="UP000569732">
    <property type="component" value="Unassembled WGS sequence"/>
</dbReference>
<protein>
    <submittedName>
        <fullName evidence="1">Uncharacterized protein</fullName>
    </submittedName>
</protein>
<name>A0A853I8S6_9GAMM</name>
<evidence type="ECO:0000313" key="1">
    <source>
        <dbReference type="EMBL" id="NYZ65957.1"/>
    </source>
</evidence>
<proteinExistence type="predicted"/>
<evidence type="ECO:0000313" key="2">
    <source>
        <dbReference type="Proteomes" id="UP000569732"/>
    </source>
</evidence>
<dbReference type="AlphaFoldDB" id="A0A853I8S6"/>